<dbReference type="Proteomes" id="UP001500620">
    <property type="component" value="Unassembled WGS sequence"/>
</dbReference>
<reference evidence="2" key="1">
    <citation type="journal article" date="2019" name="Int. J. Syst. Evol. Microbiol.">
        <title>The Global Catalogue of Microorganisms (GCM) 10K type strain sequencing project: providing services to taxonomists for standard genome sequencing and annotation.</title>
        <authorList>
            <consortium name="The Broad Institute Genomics Platform"/>
            <consortium name="The Broad Institute Genome Sequencing Center for Infectious Disease"/>
            <person name="Wu L."/>
            <person name="Ma J."/>
        </authorList>
    </citation>
    <scope>NUCLEOTIDE SEQUENCE [LARGE SCALE GENOMIC DNA]</scope>
    <source>
        <strain evidence="2">JCM 17441</strain>
    </source>
</reference>
<gene>
    <name evidence="1" type="ORF">GCM10022255_030410</name>
</gene>
<dbReference type="EMBL" id="BAABAT010000006">
    <property type="protein sequence ID" value="GAA4248827.1"/>
    <property type="molecule type" value="Genomic_DNA"/>
</dbReference>
<evidence type="ECO:0000313" key="2">
    <source>
        <dbReference type="Proteomes" id="UP001500620"/>
    </source>
</evidence>
<comment type="caution">
    <text evidence="1">The sequence shown here is derived from an EMBL/GenBank/DDBJ whole genome shotgun (WGS) entry which is preliminary data.</text>
</comment>
<dbReference type="Pfam" id="PF19564">
    <property type="entry name" value="DUF6086"/>
    <property type="match status" value="1"/>
</dbReference>
<organism evidence="1 2">
    <name type="scientific">Dactylosporangium darangshiense</name>
    <dbReference type="NCBI Taxonomy" id="579108"/>
    <lineage>
        <taxon>Bacteria</taxon>
        <taxon>Bacillati</taxon>
        <taxon>Actinomycetota</taxon>
        <taxon>Actinomycetes</taxon>
        <taxon>Micromonosporales</taxon>
        <taxon>Micromonosporaceae</taxon>
        <taxon>Dactylosporangium</taxon>
    </lineage>
</organism>
<keyword evidence="2" id="KW-1185">Reference proteome</keyword>
<proteinExistence type="predicted"/>
<dbReference type="InterPro" id="IPR045732">
    <property type="entry name" value="DUF6086"/>
</dbReference>
<name>A0ABP8D6S8_9ACTN</name>
<accession>A0ABP8D6S8</accession>
<evidence type="ECO:0000313" key="1">
    <source>
        <dbReference type="EMBL" id="GAA4248827.1"/>
    </source>
</evidence>
<sequence length="116" mass="13006">MSFTFDVNNEEIWSPANKVARLYLDTVDAASRYVDRPTGLTDVSGDWYTIEPDAFRDFVGAMLHAYVERGRGDVRALLRGPLAVSLDLLRRADIALDGRTENEVAALTELRSELPF</sequence>
<dbReference type="RefSeq" id="WP_345126557.1">
    <property type="nucleotide sequence ID" value="NZ_BAABAT010000006.1"/>
</dbReference>
<protein>
    <submittedName>
        <fullName evidence="1">Uncharacterized protein</fullName>
    </submittedName>
</protein>